<keyword evidence="11 14" id="KW-0472">Membrane</keyword>
<dbReference type="PROSITE" id="PS50109">
    <property type="entry name" value="HIS_KIN"/>
    <property type="match status" value="1"/>
</dbReference>
<dbReference type="Gene3D" id="1.10.287.130">
    <property type="match status" value="1"/>
</dbReference>
<dbReference type="EC" id="2.7.13.3" evidence="3"/>
<dbReference type="InterPro" id="IPR003018">
    <property type="entry name" value="GAF"/>
</dbReference>
<dbReference type="InterPro" id="IPR005467">
    <property type="entry name" value="His_kinase_dom"/>
</dbReference>
<dbReference type="FunFam" id="3.30.565.10:FF:000006">
    <property type="entry name" value="Sensor histidine kinase WalK"/>
    <property type="match status" value="1"/>
</dbReference>
<dbReference type="InterPro" id="IPR036890">
    <property type="entry name" value="HATPase_C_sf"/>
</dbReference>
<feature type="transmembrane region" description="Helical" evidence="14">
    <location>
        <begin position="190"/>
        <end position="209"/>
    </location>
</feature>
<dbReference type="FunFam" id="1.10.287.130:FF:000001">
    <property type="entry name" value="Two-component sensor histidine kinase"/>
    <property type="match status" value="1"/>
</dbReference>
<dbReference type="Gene3D" id="3.30.565.10">
    <property type="entry name" value="Histidine kinase-like ATPase, C-terminal domain"/>
    <property type="match status" value="1"/>
</dbReference>
<evidence type="ECO:0000256" key="5">
    <source>
        <dbReference type="ARBA" id="ARBA00022553"/>
    </source>
</evidence>
<evidence type="ECO:0000259" key="17">
    <source>
        <dbReference type="PROSITE" id="PS50885"/>
    </source>
</evidence>
<keyword evidence="7" id="KW-0547">Nucleotide-binding</keyword>
<evidence type="ECO:0000256" key="9">
    <source>
        <dbReference type="ARBA" id="ARBA00022840"/>
    </source>
</evidence>
<keyword evidence="4" id="KW-1003">Cell membrane</keyword>
<dbReference type="Gene3D" id="3.30.450.20">
    <property type="entry name" value="PAS domain"/>
    <property type="match status" value="1"/>
</dbReference>
<dbReference type="Pfam" id="PF02518">
    <property type="entry name" value="HATPase_c"/>
    <property type="match status" value="1"/>
</dbReference>
<comment type="subcellular location">
    <subcellularLocation>
        <location evidence="2">Cell membrane</location>
        <topology evidence="2">Multi-pass membrane protein</topology>
    </subcellularLocation>
</comment>
<sequence length="963" mass="108894">MTSFRKYVRESITRRFAIMMILFFSLMVAGAMVVQMLNDQAFTNFQSAAQTSRQKQELITQISEHTNQIFFRARGYYAFLSPYEYNELFLEKKKLEQSLHAFKQLPLSSEELKIATSIESFVDNFFTRVFPTSSGYAQSGDYEGLRKFSSSGVNMEVNNLISYATRYQQTNEQLISMQNQQLFQELSAQSLWFIIYVLMALLVLIWVTIKTTRDIGRPLMRLTADANRFSLGETPQLNGLERDDEIGKLSRSLDYMMRQIQNKEEALMAQNEELQAQQDELVMQQEELTEALEKMAENERHLEKKNQFILALTNTLDKQTLLSSIVSNAVDSMEADKGVILVLDADRAVASFGVSPQGIEQLLQGIEDGPLVRIKETHQPYVINRESTMGERGFLMTPSRTYELYLPVLDSNEEVVACIILARIDRKFSEHEQQVAIGLAKQVSLSLDKLAMFEETKRQRQVTQDMLDSVQEGIQLLDLDGGTLQVNRTFRDLIGFDNSHSTADFNIDPFLAHLQSCTAEPNRLAQYIKAVTLNEGDPQEDSIVFELTSPTKRYIQLYAEHLYRASHKWGTLLVYRDITKEYEIDQMKSEFVSTVSHELRTPLASVLGFAELLLHKDLKPERQQRYMTAIYQEATRLTTLINDFLDLQRMESGRQSYEFEKVEIDSLAREVFGMYRAQSTPHSFELELQTEQTTICGDRDKLRQVLVNLISNAVKYSPDGGSIRVVIREANQKLLIEIHDEGLGIPAEALPHLFTRFYRVDNSDRREIGGTGLGLAIVQEIVRIHHGEVTVASEAGKGSTFTVALPLPEPAVRAELLANNAAAALAPSGQSNGKVVIIEDDMNLAELLREELLSSGFTVYPCSTAQEALAAISELRPDAVVLDLILQDGESGWQVIEAMRENPELQTIPIVISSAFEEKKKAFDLGAKGYLIKPYHPDTLSKAILLAVTSHETTGQILIPDQL</sequence>
<dbReference type="SUPFAM" id="SSF52172">
    <property type="entry name" value="CheY-like"/>
    <property type="match status" value="1"/>
</dbReference>
<evidence type="ECO:0000256" key="14">
    <source>
        <dbReference type="SAM" id="Phobius"/>
    </source>
</evidence>
<dbReference type="Gene3D" id="6.10.340.10">
    <property type="match status" value="1"/>
</dbReference>
<keyword evidence="10" id="KW-0902">Two-component regulatory system</keyword>
<keyword evidence="14" id="KW-0812">Transmembrane</keyword>
<protein>
    <recommendedName>
        <fullName evidence="3">histidine kinase</fullName>
        <ecNumber evidence="3">2.7.13.3</ecNumber>
    </recommendedName>
</protein>
<feature type="coiled-coil region" evidence="13">
    <location>
        <begin position="253"/>
        <end position="305"/>
    </location>
</feature>
<reference evidence="18 19" key="1">
    <citation type="submission" date="2019-06" db="EMBL/GenBank/DDBJ databases">
        <title>Whole genome shotgun sequence of Brevibacillus parabrevis NBRC 12334.</title>
        <authorList>
            <person name="Hosoyama A."/>
            <person name="Uohara A."/>
            <person name="Ohji S."/>
            <person name="Ichikawa N."/>
        </authorList>
    </citation>
    <scope>NUCLEOTIDE SEQUENCE [LARGE SCALE GENOMIC DNA]</scope>
    <source>
        <strain evidence="18 19">NBRC 12334</strain>
    </source>
</reference>
<keyword evidence="5 12" id="KW-0597">Phosphoprotein</keyword>
<dbReference type="PRINTS" id="PR00344">
    <property type="entry name" value="BCTRLSENSOR"/>
</dbReference>
<dbReference type="SUPFAM" id="SSF47384">
    <property type="entry name" value="Homodimeric domain of signal transducing histidine kinase"/>
    <property type="match status" value="1"/>
</dbReference>
<evidence type="ECO:0000256" key="4">
    <source>
        <dbReference type="ARBA" id="ARBA00022475"/>
    </source>
</evidence>
<feature type="domain" description="Histidine kinase" evidence="15">
    <location>
        <begin position="594"/>
        <end position="809"/>
    </location>
</feature>
<dbReference type="InterPro" id="IPR035965">
    <property type="entry name" value="PAS-like_dom_sf"/>
</dbReference>
<keyword evidence="13" id="KW-0175">Coiled coil</keyword>
<dbReference type="CDD" id="cd06225">
    <property type="entry name" value="HAMP"/>
    <property type="match status" value="1"/>
</dbReference>
<evidence type="ECO:0000256" key="10">
    <source>
        <dbReference type="ARBA" id="ARBA00023012"/>
    </source>
</evidence>
<dbReference type="STRING" id="54914.AV540_00115"/>
<dbReference type="InterPro" id="IPR004358">
    <property type="entry name" value="Sig_transdc_His_kin-like_C"/>
</dbReference>
<dbReference type="Gene3D" id="3.30.450.40">
    <property type="match status" value="1"/>
</dbReference>
<dbReference type="InterPro" id="IPR029016">
    <property type="entry name" value="GAF-like_dom_sf"/>
</dbReference>
<dbReference type="CDD" id="cd00075">
    <property type="entry name" value="HATPase"/>
    <property type="match status" value="1"/>
</dbReference>
<dbReference type="RefSeq" id="WP_122966535.1">
    <property type="nucleotide sequence ID" value="NZ_BJMH01000045.1"/>
</dbReference>
<dbReference type="Pfam" id="PF00512">
    <property type="entry name" value="HisKA"/>
    <property type="match status" value="1"/>
</dbReference>
<keyword evidence="14" id="KW-1133">Transmembrane helix</keyword>
<dbReference type="InterPro" id="IPR003661">
    <property type="entry name" value="HisK_dim/P_dom"/>
</dbReference>
<dbReference type="Pfam" id="PF00072">
    <property type="entry name" value="Response_reg"/>
    <property type="match status" value="1"/>
</dbReference>
<feature type="transmembrane region" description="Helical" evidence="14">
    <location>
        <begin position="16"/>
        <end position="37"/>
    </location>
</feature>
<evidence type="ECO:0000256" key="7">
    <source>
        <dbReference type="ARBA" id="ARBA00022741"/>
    </source>
</evidence>
<dbReference type="PROSITE" id="PS50885">
    <property type="entry name" value="HAMP"/>
    <property type="match status" value="1"/>
</dbReference>
<feature type="domain" description="HAMP" evidence="17">
    <location>
        <begin position="213"/>
        <end position="265"/>
    </location>
</feature>
<feature type="domain" description="Response regulatory" evidence="16">
    <location>
        <begin position="834"/>
        <end position="948"/>
    </location>
</feature>
<dbReference type="Pfam" id="PF13185">
    <property type="entry name" value="GAF_2"/>
    <property type="match status" value="1"/>
</dbReference>
<evidence type="ECO:0000256" key="1">
    <source>
        <dbReference type="ARBA" id="ARBA00000085"/>
    </source>
</evidence>
<dbReference type="InterPro" id="IPR001789">
    <property type="entry name" value="Sig_transdc_resp-reg_receiver"/>
</dbReference>
<dbReference type="InterPro" id="IPR003594">
    <property type="entry name" value="HATPase_dom"/>
</dbReference>
<dbReference type="SUPFAM" id="SSF158472">
    <property type="entry name" value="HAMP domain-like"/>
    <property type="match status" value="1"/>
</dbReference>
<evidence type="ECO:0000256" key="6">
    <source>
        <dbReference type="ARBA" id="ARBA00022679"/>
    </source>
</evidence>
<evidence type="ECO:0000256" key="8">
    <source>
        <dbReference type="ARBA" id="ARBA00022777"/>
    </source>
</evidence>
<dbReference type="GO" id="GO:0000155">
    <property type="term" value="F:phosphorelay sensor kinase activity"/>
    <property type="evidence" value="ECO:0007669"/>
    <property type="project" value="InterPro"/>
</dbReference>
<evidence type="ECO:0000259" key="15">
    <source>
        <dbReference type="PROSITE" id="PS50109"/>
    </source>
</evidence>
<feature type="modified residue" description="4-aspartylphosphate" evidence="12">
    <location>
        <position position="883"/>
    </location>
</feature>
<dbReference type="Proteomes" id="UP000316882">
    <property type="component" value="Unassembled WGS sequence"/>
</dbReference>
<dbReference type="InterPro" id="IPR036097">
    <property type="entry name" value="HisK_dim/P_sf"/>
</dbReference>
<name>A0A4Y3PLZ3_BREPA</name>
<keyword evidence="6" id="KW-0808">Transferase</keyword>
<dbReference type="PANTHER" id="PTHR43547:SF2">
    <property type="entry name" value="HYBRID SIGNAL TRANSDUCTION HISTIDINE KINASE C"/>
    <property type="match status" value="1"/>
</dbReference>
<dbReference type="EMBL" id="BJMH01000045">
    <property type="protein sequence ID" value="GEB35552.1"/>
    <property type="molecule type" value="Genomic_DNA"/>
</dbReference>
<comment type="catalytic activity">
    <reaction evidence="1">
        <text>ATP + protein L-histidine = ADP + protein N-phospho-L-histidine.</text>
        <dbReference type="EC" id="2.7.13.3"/>
    </reaction>
</comment>
<keyword evidence="9" id="KW-0067">ATP-binding</keyword>
<evidence type="ECO:0000256" key="13">
    <source>
        <dbReference type="SAM" id="Coils"/>
    </source>
</evidence>
<evidence type="ECO:0000256" key="11">
    <source>
        <dbReference type="ARBA" id="ARBA00023136"/>
    </source>
</evidence>
<dbReference type="SMART" id="SM00387">
    <property type="entry name" value="HATPase_c"/>
    <property type="match status" value="1"/>
</dbReference>
<comment type="caution">
    <text evidence="18">The sequence shown here is derived from an EMBL/GenBank/DDBJ whole genome shotgun (WGS) entry which is preliminary data.</text>
</comment>
<evidence type="ECO:0000256" key="3">
    <source>
        <dbReference type="ARBA" id="ARBA00012438"/>
    </source>
</evidence>
<dbReference type="SUPFAM" id="SSF55874">
    <property type="entry name" value="ATPase domain of HSP90 chaperone/DNA topoisomerase II/histidine kinase"/>
    <property type="match status" value="1"/>
</dbReference>
<proteinExistence type="predicted"/>
<evidence type="ECO:0000313" key="19">
    <source>
        <dbReference type="Proteomes" id="UP000316882"/>
    </source>
</evidence>
<dbReference type="InterPro" id="IPR011006">
    <property type="entry name" value="CheY-like_superfamily"/>
</dbReference>
<dbReference type="CDD" id="cd00082">
    <property type="entry name" value="HisKA"/>
    <property type="match status" value="1"/>
</dbReference>
<dbReference type="InterPro" id="IPR003660">
    <property type="entry name" value="HAMP_dom"/>
</dbReference>
<gene>
    <name evidence="18" type="ORF">BPA01_51320</name>
</gene>
<keyword evidence="8" id="KW-0418">Kinase</keyword>
<accession>A0A4Y3PLZ3</accession>
<dbReference type="SMART" id="SM00448">
    <property type="entry name" value="REC"/>
    <property type="match status" value="1"/>
</dbReference>
<dbReference type="PANTHER" id="PTHR43547">
    <property type="entry name" value="TWO-COMPONENT HISTIDINE KINASE"/>
    <property type="match status" value="1"/>
</dbReference>
<evidence type="ECO:0000256" key="2">
    <source>
        <dbReference type="ARBA" id="ARBA00004651"/>
    </source>
</evidence>
<evidence type="ECO:0000313" key="18">
    <source>
        <dbReference type="EMBL" id="GEB35552.1"/>
    </source>
</evidence>
<dbReference type="GO" id="GO:0005524">
    <property type="term" value="F:ATP binding"/>
    <property type="evidence" value="ECO:0007669"/>
    <property type="project" value="UniProtKB-KW"/>
</dbReference>
<evidence type="ECO:0000256" key="12">
    <source>
        <dbReference type="PROSITE-ProRule" id="PRU00169"/>
    </source>
</evidence>
<dbReference type="SMART" id="SM00388">
    <property type="entry name" value="HisKA"/>
    <property type="match status" value="1"/>
</dbReference>
<evidence type="ECO:0000259" key="16">
    <source>
        <dbReference type="PROSITE" id="PS50110"/>
    </source>
</evidence>
<dbReference type="AlphaFoldDB" id="A0A4Y3PLZ3"/>
<organism evidence="18 19">
    <name type="scientific">Brevibacillus parabrevis</name>
    <dbReference type="NCBI Taxonomy" id="54914"/>
    <lineage>
        <taxon>Bacteria</taxon>
        <taxon>Bacillati</taxon>
        <taxon>Bacillota</taxon>
        <taxon>Bacilli</taxon>
        <taxon>Bacillales</taxon>
        <taxon>Paenibacillaceae</taxon>
        <taxon>Brevibacillus</taxon>
    </lineage>
</organism>
<dbReference type="SUPFAM" id="SSF55785">
    <property type="entry name" value="PYP-like sensor domain (PAS domain)"/>
    <property type="match status" value="1"/>
</dbReference>
<dbReference type="GO" id="GO:0005886">
    <property type="term" value="C:plasma membrane"/>
    <property type="evidence" value="ECO:0007669"/>
    <property type="project" value="UniProtKB-SubCell"/>
</dbReference>
<dbReference type="SUPFAM" id="SSF55781">
    <property type="entry name" value="GAF domain-like"/>
    <property type="match status" value="1"/>
</dbReference>
<dbReference type="PROSITE" id="PS50110">
    <property type="entry name" value="RESPONSE_REGULATORY"/>
    <property type="match status" value="1"/>
</dbReference>
<keyword evidence="19" id="KW-1185">Reference proteome</keyword>
<dbReference type="Gene3D" id="3.40.50.2300">
    <property type="match status" value="1"/>
</dbReference>